<feature type="transmembrane region" description="Helical" evidence="1">
    <location>
        <begin position="97"/>
        <end position="119"/>
    </location>
</feature>
<proteinExistence type="predicted"/>
<dbReference type="Pfam" id="PF11821">
    <property type="entry name" value="ActD"/>
    <property type="match status" value="1"/>
</dbReference>
<comment type="caution">
    <text evidence="2">The sequence shown here is derived from an EMBL/GenBank/DDBJ whole genome shotgun (WGS) entry which is preliminary data.</text>
</comment>
<evidence type="ECO:0000313" key="3">
    <source>
        <dbReference type="Proteomes" id="UP000253410"/>
    </source>
</evidence>
<evidence type="ECO:0000256" key="1">
    <source>
        <dbReference type="SAM" id="Phobius"/>
    </source>
</evidence>
<dbReference type="RefSeq" id="WP_113615856.1">
    <property type="nucleotide sequence ID" value="NZ_QFFJ01000001.1"/>
</dbReference>
<keyword evidence="1" id="KW-0472">Membrane</keyword>
<dbReference type="OrthoDB" id="9792475at2"/>
<dbReference type="PANTHER" id="PTHR40394:SF2">
    <property type="entry name" value="QUINOL:CYTOCHROME C OXIDOREDUCTASE MEMBRANE PROTEIN"/>
    <property type="match status" value="1"/>
</dbReference>
<evidence type="ECO:0000313" key="2">
    <source>
        <dbReference type="EMBL" id="RBL93259.1"/>
    </source>
</evidence>
<reference evidence="2 3" key="1">
    <citation type="submission" date="2018-05" db="EMBL/GenBank/DDBJ databases">
        <title>Chitinophaga sp. K3CV102501T nov., isolated from isolated from a monsoon evergreen broad-leaved forest soil.</title>
        <authorList>
            <person name="Lv Y."/>
        </authorList>
    </citation>
    <scope>NUCLEOTIDE SEQUENCE [LARGE SCALE GENOMIC DNA]</scope>
    <source>
        <strain evidence="2 3">GDMCC 1.1325</strain>
    </source>
</reference>
<keyword evidence="1" id="KW-0812">Transmembrane</keyword>
<dbReference type="PANTHER" id="PTHR40394">
    <property type="entry name" value="LIPOPROTEIN-RELATED"/>
    <property type="match status" value="1"/>
</dbReference>
<accession>A0A365Y428</accession>
<gene>
    <name evidence="2" type="ORF">DF182_12035</name>
</gene>
<dbReference type="Proteomes" id="UP000253410">
    <property type="component" value="Unassembled WGS sequence"/>
</dbReference>
<keyword evidence="1" id="KW-1133">Transmembrane helix</keyword>
<protein>
    <submittedName>
        <fullName evidence="2">DUF3341 domain-containing protein</fullName>
    </submittedName>
</protein>
<dbReference type="AlphaFoldDB" id="A0A365Y428"/>
<dbReference type="EMBL" id="QFFJ01000001">
    <property type="protein sequence ID" value="RBL93259.1"/>
    <property type="molecule type" value="Genomic_DNA"/>
</dbReference>
<sequence>MAVKNFVVGLFDDEAVLFPAVKKVRNAGYKLHDVYTPFPVHGLDHAMGLRETSLHTAGFIYGITGTTTALGFMSWVFNVDWPLNIGGKPHFPLPAFIPITFELTVLFAAVGMVMTFCYLCQLMPGVKKHIFHPRQTDDKFVMAIELTEKTNAEEVKRFLKDAGAHDINEQRAEAGWWYGRFDKDDADIHAYPANA</sequence>
<keyword evidence="3" id="KW-1185">Reference proteome</keyword>
<feature type="transmembrane region" description="Helical" evidence="1">
    <location>
        <begin position="57"/>
        <end position="77"/>
    </location>
</feature>
<dbReference type="InterPro" id="IPR021776">
    <property type="entry name" value="ActD"/>
</dbReference>
<name>A0A365Y428_9BACT</name>
<organism evidence="2 3">
    <name type="scientific">Chitinophaga flava</name>
    <dbReference type="NCBI Taxonomy" id="2259036"/>
    <lineage>
        <taxon>Bacteria</taxon>
        <taxon>Pseudomonadati</taxon>
        <taxon>Bacteroidota</taxon>
        <taxon>Chitinophagia</taxon>
        <taxon>Chitinophagales</taxon>
        <taxon>Chitinophagaceae</taxon>
        <taxon>Chitinophaga</taxon>
    </lineage>
</organism>